<evidence type="ECO:0000259" key="4">
    <source>
        <dbReference type="PROSITE" id="PS50041"/>
    </source>
</evidence>
<feature type="transmembrane region" description="Helical" evidence="2">
    <location>
        <begin position="312"/>
        <end position="336"/>
    </location>
</feature>
<dbReference type="InterPro" id="IPR016186">
    <property type="entry name" value="C-type_lectin-like/link_sf"/>
</dbReference>
<reference evidence="5 6" key="1">
    <citation type="submission" date="2019-01" db="EMBL/GenBank/DDBJ databases">
        <title>A draft genome assembly of the solar-powered sea slug Elysia chlorotica.</title>
        <authorList>
            <person name="Cai H."/>
            <person name="Li Q."/>
            <person name="Fang X."/>
            <person name="Li J."/>
            <person name="Curtis N.E."/>
            <person name="Altenburger A."/>
            <person name="Shibata T."/>
            <person name="Feng M."/>
            <person name="Maeda T."/>
            <person name="Schwartz J.A."/>
            <person name="Shigenobu S."/>
            <person name="Lundholm N."/>
            <person name="Nishiyama T."/>
            <person name="Yang H."/>
            <person name="Hasebe M."/>
            <person name="Li S."/>
            <person name="Pierce S.K."/>
            <person name="Wang J."/>
        </authorList>
    </citation>
    <scope>NUCLEOTIDE SEQUENCE [LARGE SCALE GENOMIC DNA]</scope>
    <source>
        <strain evidence="5">EC2010</strain>
        <tissue evidence="5">Whole organism of an adult</tissue>
    </source>
</reference>
<accession>A0A3S1HGT1</accession>
<dbReference type="SMART" id="SM00034">
    <property type="entry name" value="CLECT"/>
    <property type="match status" value="1"/>
</dbReference>
<organism evidence="5 6">
    <name type="scientific">Elysia chlorotica</name>
    <name type="common">Eastern emerald elysia</name>
    <name type="synonym">Sea slug</name>
    <dbReference type="NCBI Taxonomy" id="188477"/>
    <lineage>
        <taxon>Eukaryota</taxon>
        <taxon>Metazoa</taxon>
        <taxon>Spiralia</taxon>
        <taxon>Lophotrochozoa</taxon>
        <taxon>Mollusca</taxon>
        <taxon>Gastropoda</taxon>
        <taxon>Heterobranchia</taxon>
        <taxon>Euthyneura</taxon>
        <taxon>Panpulmonata</taxon>
        <taxon>Sacoglossa</taxon>
        <taxon>Placobranchoidea</taxon>
        <taxon>Plakobranchidae</taxon>
        <taxon>Elysia</taxon>
    </lineage>
</organism>
<feature type="domain" description="C-type lectin" evidence="4">
    <location>
        <begin position="56"/>
        <end position="173"/>
    </location>
</feature>
<evidence type="ECO:0000256" key="2">
    <source>
        <dbReference type="SAM" id="Phobius"/>
    </source>
</evidence>
<name>A0A3S1HGT1_ELYCH</name>
<keyword evidence="3" id="KW-0732">Signal</keyword>
<feature type="signal peptide" evidence="3">
    <location>
        <begin position="1"/>
        <end position="29"/>
    </location>
</feature>
<keyword evidence="6" id="KW-1185">Reference proteome</keyword>
<evidence type="ECO:0000313" key="5">
    <source>
        <dbReference type="EMBL" id="RUS79067.1"/>
    </source>
</evidence>
<evidence type="ECO:0000313" key="6">
    <source>
        <dbReference type="Proteomes" id="UP000271974"/>
    </source>
</evidence>
<gene>
    <name evidence="5" type="ORF">EGW08_013172</name>
</gene>
<dbReference type="Proteomes" id="UP000271974">
    <property type="component" value="Unassembled WGS sequence"/>
</dbReference>
<feature type="compositionally biased region" description="Basic and acidic residues" evidence="1">
    <location>
        <begin position="414"/>
        <end position="427"/>
    </location>
</feature>
<dbReference type="SUPFAM" id="SSF56436">
    <property type="entry name" value="C-type lectin-like"/>
    <property type="match status" value="1"/>
</dbReference>
<keyword evidence="2" id="KW-0812">Transmembrane</keyword>
<sequence>MVTSKSAQVNGFRVLVIFLLTEVFDFSYSPPWCDITQLRHGNCSKYPYVWIPAFKKCLANTESHHSFDETEAICRDWGGHLVKIENDKQNDRLNYPYECGPQKVQCTVKYPWIGLRRTEYNSFTWVSDGTNWTHGVDWGRLSLNESADCVYWDHFDQMWELQECDDSTNGVCEEDYESKPEKPEIISETVTSAVGITIKVTCRSLLGVHGAMMFYILGAGDGPNTELHIFESATLVVNYTEEHKLDWNGKCNRFVETKLSLPFSEKLVGKTLACVSYISDNNSICATGDKFCTKLKEFEISSKRSSFSLQSFILDHVIIIAPFVVSVVACIFIILWKARAKPKPPVKQNPSASIVNHIKKGSRPKLETLFNHEIEDNSKSGGRKLSKGSPGSKASKESKGSKVSKGPQSPVVSKRSDKYQGNHENPSELRSMAYNSAV</sequence>
<dbReference type="PROSITE" id="PS50041">
    <property type="entry name" value="C_TYPE_LECTIN_2"/>
    <property type="match status" value="1"/>
</dbReference>
<dbReference type="EMBL" id="RQTK01000473">
    <property type="protein sequence ID" value="RUS79067.1"/>
    <property type="molecule type" value="Genomic_DNA"/>
</dbReference>
<dbReference type="Pfam" id="PF00059">
    <property type="entry name" value="Lectin_C"/>
    <property type="match status" value="1"/>
</dbReference>
<dbReference type="AlphaFoldDB" id="A0A3S1HGT1"/>
<dbReference type="Gene3D" id="3.10.100.10">
    <property type="entry name" value="Mannose-Binding Protein A, subunit A"/>
    <property type="match status" value="1"/>
</dbReference>
<dbReference type="InterPro" id="IPR001304">
    <property type="entry name" value="C-type_lectin-like"/>
</dbReference>
<dbReference type="InterPro" id="IPR016187">
    <property type="entry name" value="CTDL_fold"/>
</dbReference>
<evidence type="ECO:0000256" key="3">
    <source>
        <dbReference type="SAM" id="SignalP"/>
    </source>
</evidence>
<feature type="region of interest" description="Disordered" evidence="1">
    <location>
        <begin position="376"/>
        <end position="438"/>
    </location>
</feature>
<protein>
    <recommendedName>
        <fullName evidence="4">C-type lectin domain-containing protein</fullName>
    </recommendedName>
</protein>
<keyword evidence="2" id="KW-0472">Membrane</keyword>
<dbReference type="CDD" id="cd00037">
    <property type="entry name" value="CLECT"/>
    <property type="match status" value="1"/>
</dbReference>
<proteinExistence type="predicted"/>
<comment type="caution">
    <text evidence="5">The sequence shown here is derived from an EMBL/GenBank/DDBJ whole genome shotgun (WGS) entry which is preliminary data.</text>
</comment>
<evidence type="ECO:0000256" key="1">
    <source>
        <dbReference type="SAM" id="MobiDB-lite"/>
    </source>
</evidence>
<dbReference type="OrthoDB" id="6158539at2759"/>
<feature type="chain" id="PRO_5018642099" description="C-type lectin domain-containing protein" evidence="3">
    <location>
        <begin position="30"/>
        <end position="438"/>
    </location>
</feature>
<keyword evidence="2" id="KW-1133">Transmembrane helix</keyword>